<protein>
    <recommendedName>
        <fullName evidence="4">DUF2029 domain-containing protein</fullName>
    </recommendedName>
</protein>
<feature type="transmembrane region" description="Helical" evidence="1">
    <location>
        <begin position="290"/>
        <end position="312"/>
    </location>
</feature>
<proteinExistence type="predicted"/>
<feature type="transmembrane region" description="Helical" evidence="1">
    <location>
        <begin position="99"/>
        <end position="117"/>
    </location>
</feature>
<accession>A0ABP8QRV8</accession>
<feature type="transmembrane region" description="Helical" evidence="1">
    <location>
        <begin position="172"/>
        <end position="200"/>
    </location>
</feature>
<keyword evidence="1" id="KW-0812">Transmembrane</keyword>
<evidence type="ECO:0008006" key="4">
    <source>
        <dbReference type="Google" id="ProtNLM"/>
    </source>
</evidence>
<keyword evidence="1" id="KW-0472">Membrane</keyword>
<evidence type="ECO:0000313" key="3">
    <source>
        <dbReference type="Proteomes" id="UP001501243"/>
    </source>
</evidence>
<keyword evidence="1" id="KW-1133">Transmembrane helix</keyword>
<evidence type="ECO:0000256" key="1">
    <source>
        <dbReference type="SAM" id="Phobius"/>
    </source>
</evidence>
<feature type="transmembrane region" description="Helical" evidence="1">
    <location>
        <begin position="318"/>
        <end position="338"/>
    </location>
</feature>
<feature type="transmembrane region" description="Helical" evidence="1">
    <location>
        <begin position="129"/>
        <end position="152"/>
    </location>
</feature>
<name>A0ABP8QRV8_9BACT</name>
<sequence>MLPRPTTGRARRWLLPWALALGLLLNAAYPTYRHYDFSHSLDTRSYLRLASGRFDSVRVTRRYRLLVPLAAGALARPLASLPAPATGEPRPAGEWPLRLAFYLINCGLLGAAGACFYRGARLAGASAGAAALALAAVLSSRWAGYAAGLPLTDSLYLAVFGLSYYAARRGPGAGWAVALALLVGPLAKESFVFLLPWLVWFGRRAMGWRGQAAALALGVAALVAVHWWVDRASGAAPEASLTNAVAHVANITYSLQKTLSVKGIAELFSIFGLFWLPVLAALMRADGRQALAPVLGGAEAWLLLVVAVHMLLSGDLGRMGYLLAPAFTAALALSMGWLRGAGMASAAGPSRDR</sequence>
<dbReference type="RefSeq" id="WP_208132747.1">
    <property type="nucleotide sequence ID" value="NZ_BAABGQ010000012.1"/>
</dbReference>
<evidence type="ECO:0000313" key="2">
    <source>
        <dbReference type="EMBL" id="GAA4508056.1"/>
    </source>
</evidence>
<feature type="transmembrane region" description="Helical" evidence="1">
    <location>
        <begin position="212"/>
        <end position="229"/>
    </location>
</feature>
<dbReference type="Proteomes" id="UP001501243">
    <property type="component" value="Unassembled WGS sequence"/>
</dbReference>
<comment type="caution">
    <text evidence="2">The sequence shown here is derived from an EMBL/GenBank/DDBJ whole genome shotgun (WGS) entry which is preliminary data.</text>
</comment>
<dbReference type="EMBL" id="BAABGQ010000012">
    <property type="protein sequence ID" value="GAA4508056.1"/>
    <property type="molecule type" value="Genomic_DNA"/>
</dbReference>
<feature type="transmembrane region" description="Helical" evidence="1">
    <location>
        <begin position="263"/>
        <end position="283"/>
    </location>
</feature>
<gene>
    <name evidence="2" type="ORF">GCM10023172_39580</name>
</gene>
<keyword evidence="3" id="KW-1185">Reference proteome</keyword>
<organism evidence="2 3">
    <name type="scientific">Hymenobacter ginsengisoli</name>
    <dbReference type="NCBI Taxonomy" id="1051626"/>
    <lineage>
        <taxon>Bacteria</taxon>
        <taxon>Pseudomonadati</taxon>
        <taxon>Bacteroidota</taxon>
        <taxon>Cytophagia</taxon>
        <taxon>Cytophagales</taxon>
        <taxon>Hymenobacteraceae</taxon>
        <taxon>Hymenobacter</taxon>
    </lineage>
</organism>
<reference evidence="3" key="1">
    <citation type="journal article" date="2019" name="Int. J. Syst. Evol. Microbiol.">
        <title>The Global Catalogue of Microorganisms (GCM) 10K type strain sequencing project: providing services to taxonomists for standard genome sequencing and annotation.</title>
        <authorList>
            <consortium name="The Broad Institute Genomics Platform"/>
            <consortium name="The Broad Institute Genome Sequencing Center for Infectious Disease"/>
            <person name="Wu L."/>
            <person name="Ma J."/>
        </authorList>
    </citation>
    <scope>NUCLEOTIDE SEQUENCE [LARGE SCALE GENOMIC DNA]</scope>
    <source>
        <strain evidence="3">JCM 17841</strain>
    </source>
</reference>